<name>A0A0C3F6C4_PILCF</name>
<keyword evidence="2" id="KW-1185">Reference proteome</keyword>
<accession>A0A0C3F6C4</accession>
<dbReference type="HOGENOM" id="CLU_497001_0_0_1"/>
<dbReference type="InParanoid" id="A0A0C3F6C4"/>
<dbReference type="EMBL" id="KN833045">
    <property type="protein sequence ID" value="KIM75569.1"/>
    <property type="molecule type" value="Genomic_DNA"/>
</dbReference>
<sequence>MSVKSFNALPQPRLSPSGLPNHWHFDLCFMALDPTPSHVLFLVQLDSGYIHSERLLLGISSRESGIAFFPESATEAAPEVSKALLHAFINSFGTHRFMLNPPPPFSLWKLTTEDPDLAKAIKEEFKKISGKALEIAHTAFDGFWKGLKSQISITGIIAAALTTPTSIMFRDFHPRTTTTCLGDDSDDDDDSIETMKAVGYVQRLSSSHPISVKMDPYNEGQNMMKEVQTIMELFKTKSSEVARKEADEGNTESAIDYALLLQFGINCTKSHSLSHLYLLKALSIPTSSCSTKSACHALLIKWYTKASNIIRSCYLHAAAHHANLSIKLSPGQVLCAAVLWFGYKTLELLSHTVVEPCVQYKTEEQAKAEVKRAKRANRYRCANVGCSVQADMGRMLAQCSGKCDPDQKPSYCSKDLISLLKDWKIHKPFCCPNAPCSVIINNDTPGFGATTKHRALSIPITSPDGTTRIFSSSTMNVEMLKEIKAHSKAGERRGVRGDDGEDG</sequence>
<reference evidence="1 2" key="1">
    <citation type="submission" date="2014-04" db="EMBL/GenBank/DDBJ databases">
        <authorList>
            <consortium name="DOE Joint Genome Institute"/>
            <person name="Kuo A."/>
            <person name="Tarkka M."/>
            <person name="Buscot F."/>
            <person name="Kohler A."/>
            <person name="Nagy L.G."/>
            <person name="Floudas D."/>
            <person name="Copeland A."/>
            <person name="Barry K.W."/>
            <person name="Cichocki N."/>
            <person name="Veneault-Fourrey C."/>
            <person name="LaButti K."/>
            <person name="Lindquist E.A."/>
            <person name="Lipzen A."/>
            <person name="Lundell T."/>
            <person name="Morin E."/>
            <person name="Murat C."/>
            <person name="Sun H."/>
            <person name="Tunlid A."/>
            <person name="Henrissat B."/>
            <person name="Grigoriev I.V."/>
            <person name="Hibbett D.S."/>
            <person name="Martin F."/>
            <person name="Nordberg H.P."/>
            <person name="Cantor M.N."/>
            <person name="Hua S.X."/>
        </authorList>
    </citation>
    <scope>NUCLEOTIDE SEQUENCE [LARGE SCALE GENOMIC DNA]</scope>
    <source>
        <strain evidence="1 2">F 1598</strain>
    </source>
</reference>
<reference evidence="2" key="2">
    <citation type="submission" date="2015-01" db="EMBL/GenBank/DDBJ databases">
        <title>Evolutionary Origins and Diversification of the Mycorrhizal Mutualists.</title>
        <authorList>
            <consortium name="DOE Joint Genome Institute"/>
            <consortium name="Mycorrhizal Genomics Consortium"/>
            <person name="Kohler A."/>
            <person name="Kuo A."/>
            <person name="Nagy L.G."/>
            <person name="Floudas D."/>
            <person name="Copeland A."/>
            <person name="Barry K.W."/>
            <person name="Cichocki N."/>
            <person name="Veneault-Fourrey C."/>
            <person name="LaButti K."/>
            <person name="Lindquist E.A."/>
            <person name="Lipzen A."/>
            <person name="Lundell T."/>
            <person name="Morin E."/>
            <person name="Murat C."/>
            <person name="Riley R."/>
            <person name="Ohm R."/>
            <person name="Sun H."/>
            <person name="Tunlid A."/>
            <person name="Henrissat B."/>
            <person name="Grigoriev I.V."/>
            <person name="Hibbett D.S."/>
            <person name="Martin F."/>
        </authorList>
    </citation>
    <scope>NUCLEOTIDE SEQUENCE [LARGE SCALE GENOMIC DNA]</scope>
    <source>
        <strain evidence="2">F 1598</strain>
    </source>
</reference>
<organism evidence="1 2">
    <name type="scientific">Piloderma croceum (strain F 1598)</name>
    <dbReference type="NCBI Taxonomy" id="765440"/>
    <lineage>
        <taxon>Eukaryota</taxon>
        <taxon>Fungi</taxon>
        <taxon>Dikarya</taxon>
        <taxon>Basidiomycota</taxon>
        <taxon>Agaricomycotina</taxon>
        <taxon>Agaricomycetes</taxon>
        <taxon>Agaricomycetidae</taxon>
        <taxon>Atheliales</taxon>
        <taxon>Atheliaceae</taxon>
        <taxon>Piloderma</taxon>
    </lineage>
</organism>
<evidence type="ECO:0000313" key="2">
    <source>
        <dbReference type="Proteomes" id="UP000054166"/>
    </source>
</evidence>
<dbReference type="OrthoDB" id="432970at2759"/>
<evidence type="ECO:0000313" key="1">
    <source>
        <dbReference type="EMBL" id="KIM75569.1"/>
    </source>
</evidence>
<dbReference type="Proteomes" id="UP000054166">
    <property type="component" value="Unassembled WGS sequence"/>
</dbReference>
<protein>
    <submittedName>
        <fullName evidence="1">Uncharacterized protein</fullName>
    </submittedName>
</protein>
<dbReference type="AlphaFoldDB" id="A0A0C3F6C4"/>
<proteinExistence type="predicted"/>
<gene>
    <name evidence="1" type="ORF">PILCRDRAFT_98888</name>
</gene>